<gene>
    <name evidence="2" type="ORF">NEF87_003459</name>
</gene>
<name>A0ABY6HXJ0_9ARCH</name>
<dbReference type="PANTHER" id="PTHR43415:SF3">
    <property type="entry name" value="GNAT-FAMILY ACETYLTRANSFERASE"/>
    <property type="match status" value="1"/>
</dbReference>
<protein>
    <recommendedName>
        <fullName evidence="1">N-acetyltransferase domain-containing protein</fullName>
    </recommendedName>
</protein>
<reference evidence="2" key="1">
    <citation type="submission" date="2022-09" db="EMBL/GenBank/DDBJ databases">
        <title>Actin cytoskeleton and complex cell architecture in an #Asgard archaeon.</title>
        <authorList>
            <person name="Ponce Toledo R.I."/>
            <person name="Schleper C."/>
            <person name="Rodrigues Oliveira T."/>
            <person name="Wollweber F."/>
            <person name="Xu J."/>
            <person name="Rittmann S."/>
            <person name="Klingl A."/>
            <person name="Pilhofer M."/>
        </authorList>
    </citation>
    <scope>NUCLEOTIDE SEQUENCE</scope>
    <source>
        <strain evidence="2">B-35</strain>
    </source>
</reference>
<dbReference type="PROSITE" id="PS51186">
    <property type="entry name" value="GNAT"/>
    <property type="match status" value="1"/>
</dbReference>
<evidence type="ECO:0000259" key="1">
    <source>
        <dbReference type="PROSITE" id="PS51186"/>
    </source>
</evidence>
<feature type="domain" description="N-acetyltransferase" evidence="1">
    <location>
        <begin position="11"/>
        <end position="175"/>
    </location>
</feature>
<dbReference type="Pfam" id="PF13302">
    <property type="entry name" value="Acetyltransf_3"/>
    <property type="match status" value="1"/>
</dbReference>
<dbReference type="Proteomes" id="UP001208689">
    <property type="component" value="Chromosome"/>
</dbReference>
<evidence type="ECO:0000313" key="2">
    <source>
        <dbReference type="EMBL" id="UYP47174.1"/>
    </source>
</evidence>
<organism evidence="2 3">
    <name type="scientific">Candidatus Lokiarchaeum ossiferum</name>
    <dbReference type="NCBI Taxonomy" id="2951803"/>
    <lineage>
        <taxon>Archaea</taxon>
        <taxon>Promethearchaeati</taxon>
        <taxon>Promethearchaeota</taxon>
        <taxon>Promethearchaeia</taxon>
        <taxon>Promethearchaeales</taxon>
        <taxon>Promethearchaeaceae</taxon>
        <taxon>Candidatus Lokiarchaeum</taxon>
    </lineage>
</organism>
<dbReference type="Gene3D" id="3.40.630.30">
    <property type="match status" value="1"/>
</dbReference>
<accession>A0ABY6HXJ0</accession>
<dbReference type="PANTHER" id="PTHR43415">
    <property type="entry name" value="SPERMIDINE N(1)-ACETYLTRANSFERASE"/>
    <property type="match status" value="1"/>
</dbReference>
<sequence>MYFKKMIGKLCYLSPCNEEDAEKWATWFNDTETTMLLGNEVYYPTSITNEQNSISHIIKNNKHIFSIIDSQSNTAIGRVMLFDIDHVDRRAMVGIAIGEKNCWGKGYGQDVMNLILDYAFNLLNINNIMLGTFEFNQRAIALYKKVGFKEIGRRRQGRIIGGKKFDVIFMDLLAEEFQPAYVNSILDKIQS</sequence>
<dbReference type="InterPro" id="IPR000182">
    <property type="entry name" value="GNAT_dom"/>
</dbReference>
<dbReference type="InterPro" id="IPR016181">
    <property type="entry name" value="Acyl_CoA_acyltransferase"/>
</dbReference>
<keyword evidence="3" id="KW-1185">Reference proteome</keyword>
<dbReference type="SUPFAM" id="SSF55729">
    <property type="entry name" value="Acyl-CoA N-acyltransferases (Nat)"/>
    <property type="match status" value="1"/>
</dbReference>
<proteinExistence type="predicted"/>
<evidence type="ECO:0000313" key="3">
    <source>
        <dbReference type="Proteomes" id="UP001208689"/>
    </source>
</evidence>
<dbReference type="EMBL" id="CP104013">
    <property type="protein sequence ID" value="UYP47174.1"/>
    <property type="molecule type" value="Genomic_DNA"/>
</dbReference>